<reference evidence="1" key="1">
    <citation type="submission" date="2020-03" db="EMBL/GenBank/DDBJ databases">
        <title>Solimonas marina sp. nov., isolated from deep seawater of the Pacific Ocean.</title>
        <authorList>
            <person name="Liu X."/>
            <person name="Lai Q."/>
            <person name="Sun F."/>
            <person name="Gai Y."/>
            <person name="Li G."/>
            <person name="Shao Z."/>
        </authorList>
    </citation>
    <scope>NUCLEOTIDE SEQUENCE</scope>
    <source>
        <strain evidence="1">C16B3</strain>
    </source>
</reference>
<accession>A0A969WE70</accession>
<evidence type="ECO:0008006" key="3">
    <source>
        <dbReference type="Google" id="ProtNLM"/>
    </source>
</evidence>
<evidence type="ECO:0000313" key="2">
    <source>
        <dbReference type="Proteomes" id="UP000653472"/>
    </source>
</evidence>
<gene>
    <name evidence="1" type="ORF">G7Y82_18870</name>
</gene>
<keyword evidence="2" id="KW-1185">Reference proteome</keyword>
<name>A0A969WE70_9GAMM</name>
<protein>
    <recommendedName>
        <fullName evidence="3">CopL family metal-binding regulatory protein</fullName>
    </recommendedName>
</protein>
<comment type="caution">
    <text evidence="1">The sequence shown here is derived from an EMBL/GenBank/DDBJ whole genome shotgun (WGS) entry which is preliminary data.</text>
</comment>
<dbReference type="EMBL" id="JAAVXB010000014">
    <property type="protein sequence ID" value="NKF24378.1"/>
    <property type="molecule type" value="Genomic_DNA"/>
</dbReference>
<dbReference type="RefSeq" id="WP_168149682.1">
    <property type="nucleotide sequence ID" value="NZ_JAAVXB010000014.1"/>
</dbReference>
<sequence length="134" mass="13808">MTFSLRLLARSRRLRAMGMLAWLMLVINSLAAAPMGMTGGPHSHPMHATVAAVSEHCHHHVAVKASRSCCDDQAGCCGGMTGHTCNCAAMCSTALPPGPAVALISTAITARYALPLPSSAPSLNTAPPLRPPAV</sequence>
<dbReference type="Proteomes" id="UP000653472">
    <property type="component" value="Unassembled WGS sequence"/>
</dbReference>
<evidence type="ECO:0000313" key="1">
    <source>
        <dbReference type="EMBL" id="NKF24378.1"/>
    </source>
</evidence>
<proteinExistence type="predicted"/>
<organism evidence="1 2">
    <name type="scientific">Solimonas marina</name>
    <dbReference type="NCBI Taxonomy" id="2714601"/>
    <lineage>
        <taxon>Bacteria</taxon>
        <taxon>Pseudomonadati</taxon>
        <taxon>Pseudomonadota</taxon>
        <taxon>Gammaproteobacteria</taxon>
        <taxon>Nevskiales</taxon>
        <taxon>Nevskiaceae</taxon>
        <taxon>Solimonas</taxon>
    </lineage>
</organism>
<dbReference type="AlphaFoldDB" id="A0A969WE70"/>